<sequence length="402" mass="46983">MNIEQLIHDVVQIQDKHRLMKQKTGGYFNIFTITNIATNEVAICRILYELLNPKGSHYQGGVYLALFVEHVLNMNIPVSELQQAAVYREYVIANNRRVDLVITTPHYVIPIEVKIFAGDQENQCADYVKIAQHANVYYLTRFGDAPSKVSSQEEKCITTISFAQHIVHWLLQCVTYSQTMKLASICEILRQLLGAIRQFTEQVEDEQEMDIQQVLTASATTMKSAYRIEQGVKKAKINLLHRLFKELEQRIQCEKLNNDYDYAQKQYRKLDTYYDVKNSTYPGISYLYKKDIQSGVDIWFRIELDGRLYAGFVVAVNGRDGKQVLSETEIKGYLPHIEQACIDNWWAYWELLPDANEAQIPNFKYPNEEDFYFELFEETTFQTFIEQIMERVYQLFPEGRSE</sequence>
<proteinExistence type="predicted"/>
<keyword evidence="2" id="KW-1185">Reference proteome</keyword>
<dbReference type="Pfam" id="PF14281">
    <property type="entry name" value="PDDEXK_4"/>
    <property type="match status" value="1"/>
</dbReference>
<name>A0ABQ5NLG8_9BACI</name>
<dbReference type="Proteomes" id="UP001065593">
    <property type="component" value="Unassembled WGS sequence"/>
</dbReference>
<organism evidence="1 2">
    <name type="scientific">Lysinibacillus piscis</name>
    <dbReference type="NCBI Taxonomy" id="2518931"/>
    <lineage>
        <taxon>Bacteria</taxon>
        <taxon>Bacillati</taxon>
        <taxon>Bacillota</taxon>
        <taxon>Bacilli</taxon>
        <taxon>Bacillales</taxon>
        <taxon>Bacillaceae</taxon>
        <taxon>Lysinibacillus</taxon>
    </lineage>
</organism>
<evidence type="ECO:0008006" key="3">
    <source>
        <dbReference type="Google" id="ProtNLM"/>
    </source>
</evidence>
<dbReference type="InterPro" id="IPR029470">
    <property type="entry name" value="PDDEXK_4"/>
</dbReference>
<gene>
    <name evidence="1" type="ORF">LYSBPC_23270</name>
</gene>
<reference evidence="1" key="1">
    <citation type="submission" date="2022-08" db="EMBL/GenBank/DDBJ databases">
        <title>Draft genome sequence of Lysinibacillus sp. strain KH24.</title>
        <authorList>
            <person name="Kanbe H."/>
            <person name="Itoh H."/>
        </authorList>
    </citation>
    <scope>NUCLEOTIDE SEQUENCE</scope>
    <source>
        <strain evidence="1">KH24</strain>
    </source>
</reference>
<evidence type="ECO:0000313" key="1">
    <source>
        <dbReference type="EMBL" id="GLC89200.1"/>
    </source>
</evidence>
<comment type="caution">
    <text evidence="1">The sequence shown here is derived from an EMBL/GenBank/DDBJ whole genome shotgun (WGS) entry which is preliminary data.</text>
</comment>
<protein>
    <recommendedName>
        <fullName evidence="3">PD-(D/E)XK nuclease superfamily protein</fullName>
    </recommendedName>
</protein>
<dbReference type="RefSeq" id="WP_264988941.1">
    <property type="nucleotide sequence ID" value="NZ_BRZA01000002.1"/>
</dbReference>
<evidence type="ECO:0000313" key="2">
    <source>
        <dbReference type="Proteomes" id="UP001065593"/>
    </source>
</evidence>
<accession>A0ABQ5NLG8</accession>
<dbReference type="EMBL" id="BRZA01000002">
    <property type="protein sequence ID" value="GLC89200.1"/>
    <property type="molecule type" value="Genomic_DNA"/>
</dbReference>